<dbReference type="EMBL" id="LEKT01000032">
    <property type="protein sequence ID" value="KMO86134.1"/>
    <property type="molecule type" value="Genomic_DNA"/>
</dbReference>
<dbReference type="RefSeq" id="WP_048514657.1">
    <property type="nucleotide sequence ID" value="NZ_FUXD01000032.1"/>
</dbReference>
<name>A0A0J6WUD0_9FIRM</name>
<dbReference type="InParanoid" id="A0A0J6WUD0"/>
<accession>A0A0J6WUD0</accession>
<dbReference type="AlphaFoldDB" id="A0A0J6WUD0"/>
<evidence type="ECO:0000313" key="1">
    <source>
        <dbReference type="EMBL" id="KMO86134.1"/>
    </source>
</evidence>
<dbReference type="OrthoDB" id="370604at2"/>
<dbReference type="STRING" id="39029.BSR42_11800"/>
<reference evidence="1 2" key="1">
    <citation type="submission" date="2015-06" db="EMBL/GenBank/DDBJ databases">
        <title>Draft genome sequence of beer spoilage bacterium Megasphaera cerevisiae type strain 20462.</title>
        <authorList>
            <person name="Kutumbaka K."/>
            <person name="Pasmowitz J."/>
            <person name="Mategko J."/>
            <person name="Reyes D."/>
            <person name="Friedrich A."/>
            <person name="Han S."/>
            <person name="Martens-Habbena W."/>
            <person name="Neal-McKinney J."/>
            <person name="Janagama H.K."/>
            <person name="Nadala C."/>
            <person name="Samadpour M."/>
        </authorList>
    </citation>
    <scope>NUCLEOTIDE SEQUENCE [LARGE SCALE GENOMIC DNA]</scope>
    <source>
        <strain evidence="1 2">DSM 20462</strain>
    </source>
</reference>
<gene>
    <name evidence="1" type="ORF">AB840_09770</name>
</gene>
<dbReference type="PATRIC" id="fig|1122219.3.peg.1774"/>
<keyword evidence="2" id="KW-1185">Reference proteome</keyword>
<sequence>MKELPVFKIGNYYGYDQKALSADHWMNVGGCGAITACDVSIYLALHCGRTDLYPYDLQHLNAVDYIRFTQTMKPFLRPRPSGIDTLDLWIDGYSEYLDSVGEHDVYMQGLSGACSLAEMERIVKKEIDSNMPVPYLNLRHHNPALNDYVWHWFWLAGYDDSQDEFMVKLITYGTYRWLSLKELWDTGYERKGGIILLHLPWDR</sequence>
<dbReference type="Proteomes" id="UP000036503">
    <property type="component" value="Unassembled WGS sequence"/>
</dbReference>
<evidence type="ECO:0000313" key="2">
    <source>
        <dbReference type="Proteomes" id="UP000036503"/>
    </source>
</evidence>
<proteinExistence type="predicted"/>
<protein>
    <recommendedName>
        <fullName evidence="3">Peptidase C39-like domain-containing protein</fullName>
    </recommendedName>
</protein>
<evidence type="ECO:0008006" key="3">
    <source>
        <dbReference type="Google" id="ProtNLM"/>
    </source>
</evidence>
<organism evidence="1 2">
    <name type="scientific">Megasphaera cerevisiae DSM 20462</name>
    <dbReference type="NCBI Taxonomy" id="1122219"/>
    <lineage>
        <taxon>Bacteria</taxon>
        <taxon>Bacillati</taxon>
        <taxon>Bacillota</taxon>
        <taxon>Negativicutes</taxon>
        <taxon>Veillonellales</taxon>
        <taxon>Veillonellaceae</taxon>
        <taxon>Megasphaera</taxon>
    </lineage>
</organism>
<comment type="caution">
    <text evidence="1">The sequence shown here is derived from an EMBL/GenBank/DDBJ whole genome shotgun (WGS) entry which is preliminary data.</text>
</comment>